<dbReference type="EMBL" id="GBXM01054412">
    <property type="protein sequence ID" value="JAH54165.1"/>
    <property type="molecule type" value="Transcribed_RNA"/>
</dbReference>
<reference evidence="1" key="1">
    <citation type="submission" date="2014-11" db="EMBL/GenBank/DDBJ databases">
        <authorList>
            <person name="Amaro Gonzalez C."/>
        </authorList>
    </citation>
    <scope>NUCLEOTIDE SEQUENCE</scope>
</reference>
<accession>A0A0E9TMQ8</accession>
<organism evidence="1">
    <name type="scientific">Anguilla anguilla</name>
    <name type="common">European freshwater eel</name>
    <name type="synonym">Muraena anguilla</name>
    <dbReference type="NCBI Taxonomy" id="7936"/>
    <lineage>
        <taxon>Eukaryota</taxon>
        <taxon>Metazoa</taxon>
        <taxon>Chordata</taxon>
        <taxon>Craniata</taxon>
        <taxon>Vertebrata</taxon>
        <taxon>Euteleostomi</taxon>
        <taxon>Actinopterygii</taxon>
        <taxon>Neopterygii</taxon>
        <taxon>Teleostei</taxon>
        <taxon>Anguilliformes</taxon>
        <taxon>Anguillidae</taxon>
        <taxon>Anguilla</taxon>
    </lineage>
</organism>
<proteinExistence type="predicted"/>
<evidence type="ECO:0000313" key="1">
    <source>
        <dbReference type="EMBL" id="JAH54165.1"/>
    </source>
</evidence>
<sequence length="42" mass="4541">MQKSLGNLLVIKMWSSSVGRWSAVCTISIASVHTKSRPGLPN</sequence>
<reference evidence="1" key="2">
    <citation type="journal article" date="2015" name="Fish Shellfish Immunol.">
        <title>Early steps in the European eel (Anguilla anguilla)-Vibrio vulnificus interaction in the gills: Role of the RtxA13 toxin.</title>
        <authorList>
            <person name="Callol A."/>
            <person name="Pajuelo D."/>
            <person name="Ebbesson L."/>
            <person name="Teles M."/>
            <person name="MacKenzie S."/>
            <person name="Amaro C."/>
        </authorList>
    </citation>
    <scope>NUCLEOTIDE SEQUENCE</scope>
</reference>
<dbReference type="AlphaFoldDB" id="A0A0E9TMQ8"/>
<name>A0A0E9TMQ8_ANGAN</name>
<protein>
    <submittedName>
        <fullName evidence="1">Uncharacterized protein</fullName>
    </submittedName>
</protein>